<dbReference type="Gene3D" id="3.40.50.2020">
    <property type="match status" value="1"/>
</dbReference>
<reference evidence="4" key="1">
    <citation type="submission" date="2018-05" db="EMBL/GenBank/DDBJ databases">
        <authorList>
            <person name="Lanie J.A."/>
            <person name="Ng W.-L."/>
            <person name="Kazmierczak K.M."/>
            <person name="Andrzejewski T.M."/>
            <person name="Davidsen T.M."/>
            <person name="Wayne K.J."/>
            <person name="Tettelin H."/>
            <person name="Glass J.I."/>
            <person name="Rusch D."/>
            <person name="Podicherti R."/>
            <person name="Tsui H.-C.T."/>
            <person name="Winkler M.E."/>
        </authorList>
    </citation>
    <scope>NUCLEOTIDE SEQUENCE</scope>
</reference>
<dbReference type="EMBL" id="UINC01083475">
    <property type="protein sequence ID" value="SVC29222.1"/>
    <property type="molecule type" value="Genomic_DNA"/>
</dbReference>
<protein>
    <recommendedName>
        <fullName evidence="3">Phosphoribosyltransferase domain-containing protein</fullName>
    </recommendedName>
</protein>
<name>A0A382L1N1_9ZZZZ</name>
<dbReference type="InterPro" id="IPR000836">
    <property type="entry name" value="PRTase_dom"/>
</dbReference>
<feature type="domain" description="Phosphoribosyltransferase" evidence="3">
    <location>
        <begin position="8"/>
        <end position="158"/>
    </location>
</feature>
<dbReference type="Pfam" id="PF00156">
    <property type="entry name" value="Pribosyltran"/>
    <property type="match status" value="1"/>
</dbReference>
<evidence type="ECO:0000313" key="4">
    <source>
        <dbReference type="EMBL" id="SVC29222.1"/>
    </source>
</evidence>
<evidence type="ECO:0000256" key="2">
    <source>
        <dbReference type="ARBA" id="ARBA00022679"/>
    </source>
</evidence>
<dbReference type="PANTHER" id="PTHR43363:SF1">
    <property type="entry name" value="HYPOXANTHINE-GUANINE PHOSPHORIBOSYLTRANSFERASE"/>
    <property type="match status" value="1"/>
</dbReference>
<dbReference type="GO" id="GO:0016757">
    <property type="term" value="F:glycosyltransferase activity"/>
    <property type="evidence" value="ECO:0007669"/>
    <property type="project" value="UniProtKB-KW"/>
</dbReference>
<accession>A0A382L1N1</accession>
<proteinExistence type="predicted"/>
<organism evidence="4">
    <name type="scientific">marine metagenome</name>
    <dbReference type="NCBI Taxonomy" id="408172"/>
    <lineage>
        <taxon>unclassified sequences</taxon>
        <taxon>metagenomes</taxon>
        <taxon>ecological metagenomes</taxon>
    </lineage>
</organism>
<dbReference type="AlphaFoldDB" id="A0A382L1N1"/>
<evidence type="ECO:0000256" key="1">
    <source>
        <dbReference type="ARBA" id="ARBA00022676"/>
    </source>
</evidence>
<dbReference type="PANTHER" id="PTHR43363">
    <property type="entry name" value="HYPOXANTHINE PHOSPHORIBOSYLTRANSFERASE"/>
    <property type="match status" value="1"/>
</dbReference>
<gene>
    <name evidence="4" type="ORF">METZ01_LOCUS282076</name>
</gene>
<evidence type="ECO:0000259" key="3">
    <source>
        <dbReference type="Pfam" id="PF00156"/>
    </source>
</evidence>
<dbReference type="SUPFAM" id="SSF53271">
    <property type="entry name" value="PRTase-like"/>
    <property type="match status" value="1"/>
</dbReference>
<sequence length="175" mass="20048">MSEKLIVSWEEYTNTVEKLAVQIDNSGYKPTILIGIMRGAGLCIDLLSRIWKMKTGYLSVQSYSGKGIEDTQGSIMFSRQISSIAEGNDFEKILLIDDLSDTGLTLNKSIEWLKNHDPIKDFIKEIKTGCLWRKKKSTFTPDFCAVNLPNSPWIVQPFEKHEEVRIEDLKKKYPK</sequence>
<keyword evidence="1" id="KW-0328">Glycosyltransferase</keyword>
<keyword evidence="2" id="KW-0808">Transferase</keyword>
<dbReference type="InterPro" id="IPR029057">
    <property type="entry name" value="PRTase-like"/>
</dbReference>
<dbReference type="CDD" id="cd06223">
    <property type="entry name" value="PRTases_typeI"/>
    <property type="match status" value="1"/>
</dbReference>